<dbReference type="Pfam" id="PF03544">
    <property type="entry name" value="TonB_C"/>
    <property type="match status" value="1"/>
</dbReference>
<keyword evidence="5" id="KW-0732">Signal</keyword>
<dbReference type="InterPro" id="IPR006260">
    <property type="entry name" value="TonB/TolA_C"/>
</dbReference>
<dbReference type="RefSeq" id="WP_175528813.1">
    <property type="nucleotide sequence ID" value="NZ_FOZL01000001.1"/>
</dbReference>
<keyword evidence="4" id="KW-0472">Membrane</keyword>
<dbReference type="SUPFAM" id="SSF74653">
    <property type="entry name" value="TolA/TonB C-terminal domain"/>
    <property type="match status" value="1"/>
</dbReference>
<keyword evidence="8" id="KW-1185">Reference proteome</keyword>
<dbReference type="Proteomes" id="UP000199024">
    <property type="component" value="Unassembled WGS sequence"/>
</dbReference>
<evidence type="ECO:0000256" key="4">
    <source>
        <dbReference type="ARBA" id="ARBA00023136"/>
    </source>
</evidence>
<reference evidence="7 8" key="1">
    <citation type="submission" date="2016-10" db="EMBL/GenBank/DDBJ databases">
        <authorList>
            <person name="de Groot N.N."/>
        </authorList>
    </citation>
    <scope>NUCLEOTIDE SEQUENCE [LARGE SCALE GENOMIC DNA]</scope>
    <source>
        <strain evidence="7 8">DSM 21001</strain>
    </source>
</reference>
<sequence length="272" mass="29762">MNARTAVILAIALAAAPIHAQSPDPTLAAAARWIGRSLILRGFYAPNELHYDPAGKAEGTPKSTDWTLAGVDLEAIKRIDPATLELDGVRVAIRFNPDNQLFERHPQKDQHLKILVAIPGTGSPSNQLLGTEPIEETLARIFSIGIDPALQRSMPDFWRHYFDPHIAWDGEPVYPAPATVTAPPTLAHRTDVPETPEAEHDKVRGSLLMRLTVDEHGAVKFVSVLKPLGYGLDARAIEQVRRWTFTPAQASGAPAPMKLDIAETFAPRPPLR</sequence>
<dbReference type="NCBIfam" id="TIGR01352">
    <property type="entry name" value="tonB_Cterm"/>
    <property type="match status" value="1"/>
</dbReference>
<dbReference type="GO" id="GO:0016020">
    <property type="term" value="C:membrane"/>
    <property type="evidence" value="ECO:0007669"/>
    <property type="project" value="UniProtKB-SubCell"/>
</dbReference>
<organism evidence="7 8">
    <name type="scientific">Granulicella pectinivorans</name>
    <dbReference type="NCBI Taxonomy" id="474950"/>
    <lineage>
        <taxon>Bacteria</taxon>
        <taxon>Pseudomonadati</taxon>
        <taxon>Acidobacteriota</taxon>
        <taxon>Terriglobia</taxon>
        <taxon>Terriglobales</taxon>
        <taxon>Acidobacteriaceae</taxon>
        <taxon>Granulicella</taxon>
    </lineage>
</organism>
<protein>
    <submittedName>
        <fullName evidence="7">TonB family C-terminal domain-containing protein</fullName>
    </submittedName>
</protein>
<feature type="chain" id="PRO_5011442332" evidence="5">
    <location>
        <begin position="21"/>
        <end position="272"/>
    </location>
</feature>
<evidence type="ECO:0000313" key="7">
    <source>
        <dbReference type="EMBL" id="SFR98852.1"/>
    </source>
</evidence>
<evidence type="ECO:0000256" key="1">
    <source>
        <dbReference type="ARBA" id="ARBA00004167"/>
    </source>
</evidence>
<evidence type="ECO:0000256" key="2">
    <source>
        <dbReference type="ARBA" id="ARBA00022692"/>
    </source>
</evidence>
<dbReference type="STRING" id="474950.SAMN05421771_0309"/>
<feature type="domain" description="TonB C-terminal" evidence="6">
    <location>
        <begin position="197"/>
        <end position="261"/>
    </location>
</feature>
<accession>A0A1I6L5Z8</accession>
<evidence type="ECO:0000256" key="3">
    <source>
        <dbReference type="ARBA" id="ARBA00022989"/>
    </source>
</evidence>
<keyword evidence="3" id="KW-1133">Transmembrane helix</keyword>
<dbReference type="Gene3D" id="3.30.1150.10">
    <property type="match status" value="1"/>
</dbReference>
<evidence type="ECO:0000259" key="6">
    <source>
        <dbReference type="Pfam" id="PF03544"/>
    </source>
</evidence>
<name>A0A1I6L5Z8_9BACT</name>
<dbReference type="AlphaFoldDB" id="A0A1I6L5Z8"/>
<keyword evidence="2" id="KW-0812">Transmembrane</keyword>
<dbReference type="InterPro" id="IPR037682">
    <property type="entry name" value="TonB_C"/>
</dbReference>
<dbReference type="GO" id="GO:0055085">
    <property type="term" value="P:transmembrane transport"/>
    <property type="evidence" value="ECO:0007669"/>
    <property type="project" value="InterPro"/>
</dbReference>
<evidence type="ECO:0000256" key="5">
    <source>
        <dbReference type="SAM" id="SignalP"/>
    </source>
</evidence>
<comment type="subcellular location">
    <subcellularLocation>
        <location evidence="1">Membrane</location>
        <topology evidence="1">Single-pass membrane protein</topology>
    </subcellularLocation>
</comment>
<proteinExistence type="predicted"/>
<feature type="signal peptide" evidence="5">
    <location>
        <begin position="1"/>
        <end position="20"/>
    </location>
</feature>
<gene>
    <name evidence="7" type="ORF">SAMN05421771_0309</name>
</gene>
<dbReference type="EMBL" id="FOZL01000001">
    <property type="protein sequence ID" value="SFR98852.1"/>
    <property type="molecule type" value="Genomic_DNA"/>
</dbReference>
<evidence type="ECO:0000313" key="8">
    <source>
        <dbReference type="Proteomes" id="UP000199024"/>
    </source>
</evidence>